<keyword evidence="1" id="KW-0732">Signal</keyword>
<dbReference type="InterPro" id="IPR054293">
    <property type="entry name" value="DUF7029"/>
</dbReference>
<evidence type="ECO:0000259" key="3">
    <source>
        <dbReference type="Pfam" id="PF23865"/>
    </source>
</evidence>
<feature type="signal peptide" evidence="1">
    <location>
        <begin position="1"/>
        <end position="23"/>
    </location>
</feature>
<sequence>MSPNVLTVLLSIALSSFIVQTSAVAIDLKPLHDPSDLISKQASKRDGLEPLRLVPVEDLEVLTHGRSSKRDTSSNDVFNPKSQNSFYWGAYAGNAIYMANFTLMNPDEDEFILPIEDFAKRLKAIQCGSTTTSMTIEFVDRSSFDYAKTAWDWVNKEEDNKFTLVTKPDQCYEGDDRSPYLVHDITFDSSNLLAKLNAKERSWGEIAHSFRLQLSHELVDPTTVNLTHPHLIPRASKTMDISHSFDQNLFHFTKDETNGMDLTADAQINTAGQIIADLDVEYKWFIPTDIQINIHPAGVHADFLLSAKADGQLGNGIDWTLKPNIEIPVAALNIKGILEIGPFVTLGVHVGSTALQGSASFSAGARATIDDSARVDVKLRHPESNSISGWTPQFEKIDPAFSASIGGNLRAWAELGIQLKAEVLGRWGYQASLDAQLPYFEAAFAAKADSGGVCDTEKVLGIDFDADVGINVNLNAGEIDKAPSFQKDLFSTEWPLYSTCIAFGGNAAQASTSAHVAMATVTSDLPLPTDPAAFQSFIATSSWAVPTNHTMTTVPRSGSTASSLI</sequence>
<feature type="domain" description="DUF7223" evidence="3">
    <location>
        <begin position="239"/>
        <end position="502"/>
    </location>
</feature>
<dbReference type="Pfam" id="PF23865">
    <property type="entry name" value="DUF7223"/>
    <property type="match status" value="1"/>
</dbReference>
<dbReference type="Proteomes" id="UP000799444">
    <property type="component" value="Unassembled WGS sequence"/>
</dbReference>
<dbReference type="OrthoDB" id="160645at2759"/>
<feature type="domain" description="DUF7029" evidence="2">
    <location>
        <begin position="106"/>
        <end position="210"/>
    </location>
</feature>
<keyword evidence="5" id="KW-1185">Reference proteome</keyword>
<evidence type="ECO:0000313" key="5">
    <source>
        <dbReference type="Proteomes" id="UP000799444"/>
    </source>
</evidence>
<reference evidence="4" key="1">
    <citation type="journal article" date="2020" name="Stud. Mycol.">
        <title>101 Dothideomycetes genomes: a test case for predicting lifestyles and emergence of pathogens.</title>
        <authorList>
            <person name="Haridas S."/>
            <person name="Albert R."/>
            <person name="Binder M."/>
            <person name="Bloem J."/>
            <person name="Labutti K."/>
            <person name="Salamov A."/>
            <person name="Andreopoulos B."/>
            <person name="Baker S."/>
            <person name="Barry K."/>
            <person name="Bills G."/>
            <person name="Bluhm B."/>
            <person name="Cannon C."/>
            <person name="Castanera R."/>
            <person name="Culley D."/>
            <person name="Daum C."/>
            <person name="Ezra D."/>
            <person name="Gonzalez J."/>
            <person name="Henrissat B."/>
            <person name="Kuo A."/>
            <person name="Liang C."/>
            <person name="Lipzen A."/>
            <person name="Lutzoni F."/>
            <person name="Magnuson J."/>
            <person name="Mondo S."/>
            <person name="Nolan M."/>
            <person name="Ohm R."/>
            <person name="Pangilinan J."/>
            <person name="Park H.-J."/>
            <person name="Ramirez L."/>
            <person name="Alfaro M."/>
            <person name="Sun H."/>
            <person name="Tritt A."/>
            <person name="Yoshinaga Y."/>
            <person name="Zwiers L.-H."/>
            <person name="Turgeon B."/>
            <person name="Goodwin S."/>
            <person name="Spatafora J."/>
            <person name="Crous P."/>
            <person name="Grigoriev I."/>
        </authorList>
    </citation>
    <scope>NUCLEOTIDE SEQUENCE</scope>
    <source>
        <strain evidence="4">CBS 125425</strain>
    </source>
</reference>
<accession>A0A9P4V4J1</accession>
<dbReference type="EMBL" id="ML996113">
    <property type="protein sequence ID" value="KAF2737804.1"/>
    <property type="molecule type" value="Genomic_DNA"/>
</dbReference>
<organism evidence="4 5">
    <name type="scientific">Polyplosphaeria fusca</name>
    <dbReference type="NCBI Taxonomy" id="682080"/>
    <lineage>
        <taxon>Eukaryota</taxon>
        <taxon>Fungi</taxon>
        <taxon>Dikarya</taxon>
        <taxon>Ascomycota</taxon>
        <taxon>Pezizomycotina</taxon>
        <taxon>Dothideomycetes</taxon>
        <taxon>Pleosporomycetidae</taxon>
        <taxon>Pleosporales</taxon>
        <taxon>Tetraplosphaeriaceae</taxon>
        <taxon>Polyplosphaeria</taxon>
    </lineage>
</organism>
<gene>
    <name evidence="4" type="ORF">EJ04DRAFT_561229</name>
</gene>
<dbReference type="Pfam" id="PF22974">
    <property type="entry name" value="DUF7029"/>
    <property type="match status" value="1"/>
</dbReference>
<comment type="caution">
    <text evidence="4">The sequence shown here is derived from an EMBL/GenBank/DDBJ whole genome shotgun (WGS) entry which is preliminary data.</text>
</comment>
<evidence type="ECO:0000313" key="4">
    <source>
        <dbReference type="EMBL" id="KAF2737804.1"/>
    </source>
</evidence>
<evidence type="ECO:0000256" key="1">
    <source>
        <dbReference type="SAM" id="SignalP"/>
    </source>
</evidence>
<dbReference type="InterPro" id="IPR055647">
    <property type="entry name" value="DUF7223"/>
</dbReference>
<evidence type="ECO:0000259" key="2">
    <source>
        <dbReference type="Pfam" id="PF22974"/>
    </source>
</evidence>
<feature type="chain" id="PRO_5040422682" evidence="1">
    <location>
        <begin position="24"/>
        <end position="565"/>
    </location>
</feature>
<protein>
    <submittedName>
        <fullName evidence="4">Uncharacterized protein</fullName>
    </submittedName>
</protein>
<proteinExistence type="predicted"/>
<name>A0A9P4V4J1_9PLEO</name>
<dbReference type="AlphaFoldDB" id="A0A9P4V4J1"/>